<keyword evidence="1" id="KW-0819">tRNA processing</keyword>
<evidence type="ECO:0000259" key="2">
    <source>
        <dbReference type="PROSITE" id="PS50206"/>
    </source>
</evidence>
<dbReference type="InterPro" id="IPR036873">
    <property type="entry name" value="Rhodanese-like_dom_sf"/>
</dbReference>
<dbReference type="GO" id="GO:0016705">
    <property type="term" value="F:oxidoreductase activity, acting on paired donors, with incorporation or reduction of molecular oxygen"/>
    <property type="evidence" value="ECO:0007669"/>
    <property type="project" value="UniProtKB-UniRule"/>
</dbReference>
<proteinExistence type="inferred from homology"/>
<dbReference type="GO" id="GO:0006400">
    <property type="term" value="P:tRNA modification"/>
    <property type="evidence" value="ECO:0007669"/>
    <property type="project" value="UniProtKB-UniRule"/>
</dbReference>
<dbReference type="HAMAP" id="MF_00469">
    <property type="entry name" value="TrhO"/>
    <property type="match status" value="1"/>
</dbReference>
<comment type="function">
    <text evidence="1">Catalyzes oxygen-dependent 5-hydroxyuridine (ho5U) modification at position 34 in tRNAs.</text>
</comment>
<dbReference type="CDD" id="cd01518">
    <property type="entry name" value="RHOD_YceA"/>
    <property type="match status" value="1"/>
</dbReference>
<name>A0A0K8MBG3_9PROT</name>
<dbReference type="PANTHER" id="PTHR43268:SF3">
    <property type="entry name" value="RHODANESE-LIKE DOMAIN-CONTAINING PROTEIN 7-RELATED"/>
    <property type="match status" value="1"/>
</dbReference>
<dbReference type="SUPFAM" id="SSF52821">
    <property type="entry name" value="Rhodanese/Cell cycle control phosphatase"/>
    <property type="match status" value="1"/>
</dbReference>
<dbReference type="PROSITE" id="PS50206">
    <property type="entry name" value="RHODANESE_3"/>
    <property type="match status" value="1"/>
</dbReference>
<comment type="similarity">
    <text evidence="1">Belongs to the TrhO family.</text>
</comment>
<dbReference type="Proteomes" id="UP000036771">
    <property type="component" value="Unassembled WGS sequence"/>
</dbReference>
<keyword evidence="4" id="KW-1185">Reference proteome</keyword>
<dbReference type="Gene3D" id="3.30.70.100">
    <property type="match status" value="1"/>
</dbReference>
<dbReference type="Pfam" id="PF00581">
    <property type="entry name" value="Rhodanese"/>
    <property type="match status" value="1"/>
</dbReference>
<dbReference type="OrthoDB" id="9778326at2"/>
<sequence>MSNIVVAALYKFVSLEDVEALRLPLLETCQLNKIKGTLLLAREGINGTIAGTREGIDRVISWLSADTRFCDLEYKESSASTMPFFRMKVRLKKEIVTLGVPCVDLNEKKGTYVEPEHWNDLIRDPDVLVIDVRNDYEVAIGKFKRAINPETQAFREFPEFVQTHLDPKKHKKIAMSCTGGIRCEKASAYMLKVGFEEVYHLKGGVLKYLERIPASESLWEGECFVFDQRTAVKEGLKLGDFSTCYACRYPLSPEDRSSPEFEEGLSCPHCYQTLSFEQKRRFAERQRQCRRAAAQGLKHLGT</sequence>
<protein>
    <recommendedName>
        <fullName evidence="1">tRNA uridine(34) hydroxylase</fullName>
        <ecNumber evidence="1">1.14.-.-</ecNumber>
    </recommendedName>
    <alternativeName>
        <fullName evidence="1">tRNA hydroxylation protein O</fullName>
    </alternativeName>
</protein>
<evidence type="ECO:0000313" key="4">
    <source>
        <dbReference type="Proteomes" id="UP000036771"/>
    </source>
</evidence>
<evidence type="ECO:0000313" key="3">
    <source>
        <dbReference type="EMBL" id="GAO97856.1"/>
    </source>
</evidence>
<dbReference type="STRING" id="1629334.Cva_00496"/>
<dbReference type="InterPro" id="IPR040503">
    <property type="entry name" value="TRHO_N"/>
</dbReference>
<comment type="caution">
    <text evidence="3">The sequence shown here is derived from an EMBL/GenBank/DDBJ whole genome shotgun (WGS) entry which is preliminary data.</text>
</comment>
<dbReference type="PANTHER" id="PTHR43268">
    <property type="entry name" value="THIOSULFATE SULFURTRANSFERASE/RHODANESE-LIKE DOMAIN-CONTAINING PROTEIN 2"/>
    <property type="match status" value="1"/>
</dbReference>
<dbReference type="InterPro" id="IPR020936">
    <property type="entry name" value="TrhO"/>
</dbReference>
<dbReference type="Gene3D" id="3.40.250.10">
    <property type="entry name" value="Rhodanese-like domain"/>
    <property type="match status" value="1"/>
</dbReference>
<keyword evidence="1" id="KW-0560">Oxidoreductase</keyword>
<dbReference type="Pfam" id="PF17773">
    <property type="entry name" value="UPF0176_N"/>
    <property type="match status" value="1"/>
</dbReference>
<dbReference type="EC" id="1.14.-.-" evidence="1"/>
<dbReference type="InterPro" id="IPR001763">
    <property type="entry name" value="Rhodanese-like_dom"/>
</dbReference>
<feature type="domain" description="Rhodanese" evidence="2">
    <location>
        <begin position="123"/>
        <end position="217"/>
    </location>
</feature>
<evidence type="ECO:0000256" key="1">
    <source>
        <dbReference type="HAMAP-Rule" id="MF_00469"/>
    </source>
</evidence>
<comment type="catalytic activity">
    <reaction evidence="1">
        <text>uridine(34) in tRNA + AH2 + O2 = 5-hydroxyuridine(34) in tRNA + A + H2O</text>
        <dbReference type="Rhea" id="RHEA:64224"/>
        <dbReference type="Rhea" id="RHEA-COMP:11727"/>
        <dbReference type="Rhea" id="RHEA-COMP:13381"/>
        <dbReference type="ChEBI" id="CHEBI:13193"/>
        <dbReference type="ChEBI" id="CHEBI:15377"/>
        <dbReference type="ChEBI" id="CHEBI:15379"/>
        <dbReference type="ChEBI" id="CHEBI:17499"/>
        <dbReference type="ChEBI" id="CHEBI:65315"/>
        <dbReference type="ChEBI" id="CHEBI:136877"/>
    </reaction>
</comment>
<organism evidence="3 4">
    <name type="scientific">Caedimonas varicaedens</name>
    <dbReference type="NCBI Taxonomy" id="1629334"/>
    <lineage>
        <taxon>Bacteria</taxon>
        <taxon>Pseudomonadati</taxon>
        <taxon>Pseudomonadota</taxon>
        <taxon>Alphaproteobacteria</taxon>
        <taxon>Holosporales</taxon>
        <taxon>Caedimonadaceae</taxon>
        <taxon>Caedimonas</taxon>
    </lineage>
</organism>
<keyword evidence="3" id="KW-0808">Transferase</keyword>
<accession>A0A0K8MBG3</accession>
<gene>
    <name evidence="1" type="primary">trhO</name>
    <name evidence="3" type="ORF">Cva_00496</name>
</gene>
<reference evidence="3 4" key="1">
    <citation type="submission" date="2015-03" db="EMBL/GenBank/DDBJ databases">
        <title>Caedibacter varicaedens, whole genome shotgun sequence.</title>
        <authorList>
            <person name="Suzuki H."/>
            <person name="Dapper A.L."/>
            <person name="Gibson A.K."/>
            <person name="Jackson C."/>
            <person name="Lee H."/>
            <person name="Pejaver V.R."/>
            <person name="Doak T."/>
            <person name="Lynch M."/>
        </authorList>
    </citation>
    <scope>NUCLEOTIDE SEQUENCE [LARGE SCALE GENOMIC DNA]</scope>
</reference>
<dbReference type="GO" id="GO:0016740">
    <property type="term" value="F:transferase activity"/>
    <property type="evidence" value="ECO:0007669"/>
    <property type="project" value="UniProtKB-KW"/>
</dbReference>
<dbReference type="NCBIfam" id="NF001136">
    <property type="entry name" value="PRK00142.1-4"/>
    <property type="match status" value="1"/>
</dbReference>
<dbReference type="EMBL" id="BBVC01000020">
    <property type="protein sequence ID" value="GAO97856.1"/>
    <property type="molecule type" value="Genomic_DNA"/>
</dbReference>
<dbReference type="SMART" id="SM00450">
    <property type="entry name" value="RHOD"/>
    <property type="match status" value="1"/>
</dbReference>
<dbReference type="AlphaFoldDB" id="A0A0K8MBG3"/>